<sequence>MVKRLPAGADVPGGSEDRSAPPVTAPHQRQEEDHAAAWGEWDDSGDREVWGGAAADGLR</sequence>
<feature type="region of interest" description="Disordered" evidence="1">
    <location>
        <begin position="1"/>
        <end position="59"/>
    </location>
</feature>
<keyword evidence="3" id="KW-1185">Reference proteome</keyword>
<evidence type="ECO:0000313" key="2">
    <source>
        <dbReference type="EMBL" id="GAA4962594.1"/>
    </source>
</evidence>
<name>A0ABP9H6Z9_9ACTN</name>
<accession>A0ABP9H6Z9</accession>
<dbReference type="Proteomes" id="UP001501195">
    <property type="component" value="Unassembled WGS sequence"/>
</dbReference>
<evidence type="ECO:0000256" key="1">
    <source>
        <dbReference type="SAM" id="MobiDB-lite"/>
    </source>
</evidence>
<dbReference type="RefSeq" id="WP_345710505.1">
    <property type="nucleotide sequence ID" value="NZ_BAABIL010000021.1"/>
</dbReference>
<gene>
    <name evidence="2" type="ORF">GCM10023225_02700</name>
</gene>
<protein>
    <submittedName>
        <fullName evidence="2">Uncharacterized protein</fullName>
    </submittedName>
</protein>
<comment type="caution">
    <text evidence="2">The sequence shown here is derived from an EMBL/GenBank/DDBJ whole genome shotgun (WGS) entry which is preliminary data.</text>
</comment>
<evidence type="ECO:0000313" key="3">
    <source>
        <dbReference type="Proteomes" id="UP001501195"/>
    </source>
</evidence>
<proteinExistence type="predicted"/>
<reference evidence="3" key="1">
    <citation type="journal article" date="2019" name="Int. J. Syst. Evol. Microbiol.">
        <title>The Global Catalogue of Microorganisms (GCM) 10K type strain sequencing project: providing services to taxonomists for standard genome sequencing and annotation.</title>
        <authorList>
            <consortium name="The Broad Institute Genomics Platform"/>
            <consortium name="The Broad Institute Genome Sequencing Center for Infectious Disease"/>
            <person name="Wu L."/>
            <person name="Ma J."/>
        </authorList>
    </citation>
    <scope>NUCLEOTIDE SEQUENCE [LARGE SCALE GENOMIC DNA]</scope>
    <source>
        <strain evidence="3">JCM 18126</strain>
    </source>
</reference>
<organism evidence="2 3">
    <name type="scientific">Kineococcus glutinatus</name>
    <dbReference type="NCBI Taxonomy" id="1070872"/>
    <lineage>
        <taxon>Bacteria</taxon>
        <taxon>Bacillati</taxon>
        <taxon>Actinomycetota</taxon>
        <taxon>Actinomycetes</taxon>
        <taxon>Kineosporiales</taxon>
        <taxon>Kineosporiaceae</taxon>
        <taxon>Kineococcus</taxon>
    </lineage>
</organism>
<dbReference type="EMBL" id="BAABIL010000021">
    <property type="protein sequence ID" value="GAA4962594.1"/>
    <property type="molecule type" value="Genomic_DNA"/>
</dbReference>